<name>A0ABW6ABN1_9BACT</name>
<feature type="signal peptide" evidence="1">
    <location>
        <begin position="1"/>
        <end position="21"/>
    </location>
</feature>
<keyword evidence="1" id="KW-0732">Signal</keyword>
<evidence type="ECO:0000256" key="1">
    <source>
        <dbReference type="SAM" id="SignalP"/>
    </source>
</evidence>
<gene>
    <name evidence="2" type="ORF">ACFS6H_15565</name>
</gene>
<proteinExistence type="predicted"/>
<feature type="chain" id="PRO_5046952395" evidence="1">
    <location>
        <begin position="22"/>
        <end position="115"/>
    </location>
</feature>
<protein>
    <submittedName>
        <fullName evidence="2">DUF5763 domain-containing protein</fullName>
    </submittedName>
</protein>
<dbReference type="Pfam" id="PF19067">
    <property type="entry name" value="DUF5763"/>
    <property type="match status" value="1"/>
</dbReference>
<keyword evidence="3" id="KW-1185">Reference proteome</keyword>
<dbReference type="SUPFAM" id="SSF57884">
    <property type="entry name" value="Ada DNA repair protein, N-terminal domain (N-Ada 10)"/>
    <property type="match status" value="1"/>
</dbReference>
<reference evidence="3" key="1">
    <citation type="journal article" date="2019" name="Int. J. Syst. Evol. Microbiol.">
        <title>The Global Catalogue of Microorganisms (GCM) 10K type strain sequencing project: providing services to taxonomists for standard genome sequencing and annotation.</title>
        <authorList>
            <consortium name="The Broad Institute Genomics Platform"/>
            <consortium name="The Broad Institute Genome Sequencing Center for Infectious Disease"/>
            <person name="Wu L."/>
            <person name="Ma J."/>
        </authorList>
    </citation>
    <scope>NUCLEOTIDE SEQUENCE [LARGE SCALE GENOMIC DNA]</scope>
    <source>
        <strain evidence="3">KCTC 23299</strain>
    </source>
</reference>
<organism evidence="2 3">
    <name type="scientific">Terrimonas rubra</name>
    <dbReference type="NCBI Taxonomy" id="1035890"/>
    <lineage>
        <taxon>Bacteria</taxon>
        <taxon>Pseudomonadati</taxon>
        <taxon>Bacteroidota</taxon>
        <taxon>Chitinophagia</taxon>
        <taxon>Chitinophagales</taxon>
        <taxon>Chitinophagaceae</taxon>
        <taxon>Terrimonas</taxon>
    </lineage>
</organism>
<comment type="caution">
    <text evidence="2">The sequence shown here is derived from an EMBL/GenBank/DDBJ whole genome shotgun (WGS) entry which is preliminary data.</text>
</comment>
<evidence type="ECO:0000313" key="3">
    <source>
        <dbReference type="Proteomes" id="UP001597511"/>
    </source>
</evidence>
<evidence type="ECO:0000313" key="2">
    <source>
        <dbReference type="EMBL" id="MFD2921143.1"/>
    </source>
</evidence>
<dbReference type="RefSeq" id="WP_386100875.1">
    <property type="nucleotide sequence ID" value="NZ_JBHUOZ010000003.1"/>
</dbReference>
<dbReference type="Proteomes" id="UP001597511">
    <property type="component" value="Unassembled WGS sequence"/>
</dbReference>
<dbReference type="InterPro" id="IPR043914">
    <property type="entry name" value="DUF5763"/>
</dbReference>
<accession>A0ABW6ABN1</accession>
<dbReference type="EMBL" id="JBHUOZ010000003">
    <property type="protein sequence ID" value="MFD2921143.1"/>
    <property type="molecule type" value="Genomic_DNA"/>
</dbReference>
<sequence length="115" mass="12600">MKARHIIVVIVMLLCSIRLHAQTFYKTPYGQKYHTADCRSVKNVSQAIDAKDIPASGLEACKICRPVLTATKSYGTKKPAGEAKSTVQCKGITKAGNRCKHNTSIANGYCHQHQP</sequence>
<dbReference type="InterPro" id="IPR035451">
    <property type="entry name" value="Ada-like_dom_sf"/>
</dbReference>